<keyword evidence="11" id="KW-0472">Membrane</keyword>
<keyword evidence="10" id="KW-0443">Lipid metabolism</keyword>
<evidence type="ECO:0000256" key="2">
    <source>
        <dbReference type="ARBA" id="ARBA00004389"/>
    </source>
</evidence>
<evidence type="ECO:0000256" key="16">
    <source>
        <dbReference type="PIRSR" id="PIRSR602129-50"/>
    </source>
</evidence>
<dbReference type="GO" id="GO:0030149">
    <property type="term" value="P:sphingolipid catabolic process"/>
    <property type="evidence" value="ECO:0007669"/>
    <property type="project" value="TreeGrafter"/>
</dbReference>
<dbReference type="Gene3D" id="3.90.1150.10">
    <property type="entry name" value="Aspartate Aminotransferase, domain 1"/>
    <property type="match status" value="1"/>
</dbReference>
<name>A0AAD9L232_RIDPI</name>
<gene>
    <name evidence="18" type="ORF">NP493_386g02034</name>
</gene>
<comment type="subcellular location">
    <subcellularLocation>
        <location evidence="2">Endoplasmic reticulum membrane</location>
        <topology evidence="2">Single-pass membrane protein</topology>
    </subcellularLocation>
</comment>
<comment type="pathway">
    <text evidence="3">Lipid metabolism; sphingolipid metabolism.</text>
</comment>
<evidence type="ECO:0000256" key="15">
    <source>
        <dbReference type="ARBA" id="ARBA00042568"/>
    </source>
</evidence>
<evidence type="ECO:0000256" key="3">
    <source>
        <dbReference type="ARBA" id="ARBA00004760"/>
    </source>
</evidence>
<proteinExistence type="inferred from homology"/>
<dbReference type="EMBL" id="JAODUO010000387">
    <property type="protein sequence ID" value="KAK2181649.1"/>
    <property type="molecule type" value="Genomic_DNA"/>
</dbReference>
<evidence type="ECO:0000313" key="19">
    <source>
        <dbReference type="Proteomes" id="UP001209878"/>
    </source>
</evidence>
<dbReference type="GO" id="GO:0008117">
    <property type="term" value="F:sphinganine-1-phosphate aldolase activity"/>
    <property type="evidence" value="ECO:0007669"/>
    <property type="project" value="UniProtKB-EC"/>
</dbReference>
<evidence type="ECO:0000256" key="13">
    <source>
        <dbReference type="ARBA" id="ARBA00038302"/>
    </source>
</evidence>
<evidence type="ECO:0000256" key="12">
    <source>
        <dbReference type="ARBA" id="ARBA00023239"/>
    </source>
</evidence>
<dbReference type="AlphaFoldDB" id="A0AAD9L232"/>
<dbReference type="InterPro" id="IPR015424">
    <property type="entry name" value="PyrdxlP-dep_Trfase"/>
</dbReference>
<dbReference type="PANTHER" id="PTHR42735">
    <property type="match status" value="1"/>
</dbReference>
<accession>A0AAD9L232</accession>
<evidence type="ECO:0000313" key="18">
    <source>
        <dbReference type="EMBL" id="KAK2181649.1"/>
    </source>
</evidence>
<evidence type="ECO:0000256" key="1">
    <source>
        <dbReference type="ARBA" id="ARBA00001933"/>
    </source>
</evidence>
<evidence type="ECO:0000256" key="6">
    <source>
        <dbReference type="ARBA" id="ARBA00022824"/>
    </source>
</evidence>
<feature type="modified residue" description="N6-(pyridoxal phosphate)lysine" evidence="16">
    <location>
        <position position="348"/>
    </location>
</feature>
<dbReference type="GO" id="GO:0030170">
    <property type="term" value="F:pyridoxal phosphate binding"/>
    <property type="evidence" value="ECO:0007669"/>
    <property type="project" value="InterPro"/>
</dbReference>
<comment type="similarity">
    <text evidence="13">Belongs to the group II decarboxylase family. Sphingosine-1-phosphate lyase subfamily.</text>
</comment>
<dbReference type="Gene3D" id="3.40.640.10">
    <property type="entry name" value="Type I PLP-dependent aspartate aminotransferase-like (Major domain)"/>
    <property type="match status" value="1"/>
</dbReference>
<dbReference type="Pfam" id="PF00282">
    <property type="entry name" value="Pyridoxal_deC"/>
    <property type="match status" value="1"/>
</dbReference>
<dbReference type="FunFam" id="3.90.1150.10:FF:000247">
    <property type="entry name" value="Sphingosine phosphate lyase, putative"/>
    <property type="match status" value="1"/>
</dbReference>
<comment type="cofactor">
    <cofactor evidence="1 16 17">
        <name>pyridoxal 5'-phosphate</name>
        <dbReference type="ChEBI" id="CHEBI:597326"/>
    </cofactor>
</comment>
<dbReference type="GO" id="GO:0019752">
    <property type="term" value="P:carboxylic acid metabolic process"/>
    <property type="evidence" value="ECO:0007669"/>
    <property type="project" value="InterPro"/>
</dbReference>
<comment type="pathway">
    <text evidence="4">Sphingolipid metabolism.</text>
</comment>
<reference evidence="18" key="1">
    <citation type="journal article" date="2023" name="Mol. Biol. Evol.">
        <title>Third-Generation Sequencing Reveals the Adaptive Role of the Epigenome in Three Deep-Sea Polychaetes.</title>
        <authorList>
            <person name="Perez M."/>
            <person name="Aroh O."/>
            <person name="Sun Y."/>
            <person name="Lan Y."/>
            <person name="Juniper S.K."/>
            <person name="Young C.R."/>
            <person name="Angers B."/>
            <person name="Qian P.Y."/>
        </authorList>
    </citation>
    <scope>NUCLEOTIDE SEQUENCE</scope>
    <source>
        <strain evidence="18">R07B-5</strain>
    </source>
</reference>
<evidence type="ECO:0000256" key="5">
    <source>
        <dbReference type="ARBA" id="ARBA00022692"/>
    </source>
</evidence>
<dbReference type="EC" id="4.1.2.27" evidence="14"/>
<evidence type="ECO:0000256" key="11">
    <source>
        <dbReference type="ARBA" id="ARBA00023136"/>
    </source>
</evidence>
<evidence type="ECO:0000256" key="17">
    <source>
        <dbReference type="RuleBase" id="RU000382"/>
    </source>
</evidence>
<keyword evidence="5" id="KW-0812">Transmembrane</keyword>
<dbReference type="GO" id="GO:0005789">
    <property type="term" value="C:endoplasmic reticulum membrane"/>
    <property type="evidence" value="ECO:0007669"/>
    <property type="project" value="UniProtKB-SubCell"/>
</dbReference>
<keyword evidence="6" id="KW-0256">Endoplasmic reticulum</keyword>
<dbReference type="InterPro" id="IPR002129">
    <property type="entry name" value="PyrdxlP-dep_de-COase"/>
</dbReference>
<keyword evidence="12 17" id="KW-0456">Lyase</keyword>
<protein>
    <recommendedName>
        <fullName evidence="14">sphinganine-1-phosphate aldolase</fullName>
        <ecNumber evidence="14">4.1.2.27</ecNumber>
    </recommendedName>
    <alternativeName>
        <fullName evidence="15">Sphingosine-1-phosphate aldolase</fullName>
    </alternativeName>
</protein>
<dbReference type="PANTHER" id="PTHR42735:SF6">
    <property type="entry name" value="SPHINGOSINE-1-PHOSPHATE LYASE 1"/>
    <property type="match status" value="1"/>
</dbReference>
<evidence type="ECO:0000256" key="9">
    <source>
        <dbReference type="ARBA" id="ARBA00022989"/>
    </source>
</evidence>
<organism evidence="18 19">
    <name type="scientific">Ridgeia piscesae</name>
    <name type="common">Tubeworm</name>
    <dbReference type="NCBI Taxonomy" id="27915"/>
    <lineage>
        <taxon>Eukaryota</taxon>
        <taxon>Metazoa</taxon>
        <taxon>Spiralia</taxon>
        <taxon>Lophotrochozoa</taxon>
        <taxon>Annelida</taxon>
        <taxon>Polychaeta</taxon>
        <taxon>Sedentaria</taxon>
        <taxon>Canalipalpata</taxon>
        <taxon>Sabellida</taxon>
        <taxon>Siboglinidae</taxon>
        <taxon>Ridgeia</taxon>
    </lineage>
</organism>
<keyword evidence="9" id="KW-1133">Transmembrane helix</keyword>
<dbReference type="SUPFAM" id="SSF53383">
    <property type="entry name" value="PLP-dependent transferases"/>
    <property type="match status" value="1"/>
</dbReference>
<keyword evidence="8" id="KW-0746">Sphingolipid metabolism</keyword>
<dbReference type="InterPro" id="IPR050477">
    <property type="entry name" value="GrpII_AminoAcid_Decarb"/>
</dbReference>
<dbReference type="InterPro" id="IPR015421">
    <property type="entry name" value="PyrdxlP-dep_Trfase_major"/>
</dbReference>
<dbReference type="FunFam" id="3.40.640.10:FF:000020">
    <property type="entry name" value="sphingosine-1-phosphate lyase 1"/>
    <property type="match status" value="1"/>
</dbReference>
<keyword evidence="19" id="KW-1185">Reference proteome</keyword>
<keyword evidence="7 16" id="KW-0663">Pyridoxal phosphate</keyword>
<evidence type="ECO:0000256" key="8">
    <source>
        <dbReference type="ARBA" id="ARBA00022919"/>
    </source>
</evidence>
<dbReference type="Gene3D" id="6.10.140.2150">
    <property type="match status" value="1"/>
</dbReference>
<evidence type="ECO:0000256" key="14">
    <source>
        <dbReference type="ARBA" id="ARBA00038965"/>
    </source>
</evidence>
<evidence type="ECO:0000256" key="7">
    <source>
        <dbReference type="ARBA" id="ARBA00022898"/>
    </source>
</evidence>
<evidence type="ECO:0000256" key="10">
    <source>
        <dbReference type="ARBA" id="ARBA00023098"/>
    </source>
</evidence>
<comment type="caution">
    <text evidence="18">The sequence shown here is derived from an EMBL/GenBank/DDBJ whole genome shotgun (WGS) entry which is preliminary data.</text>
</comment>
<dbReference type="InterPro" id="IPR015422">
    <property type="entry name" value="PyrdxlP-dep_Trfase_small"/>
</dbReference>
<dbReference type="Proteomes" id="UP001209878">
    <property type="component" value="Unassembled WGS sequence"/>
</dbReference>
<sequence length="522" mass="58880">MSEQAGEMLEALWLYADTARHRVNDSCRSLEAWQLIFCSVSLTLAAVWTWDIVFDPRESLSNRLRHFFFRMLRRVPYVRRQVEKEIRKLEMTMEENFRKETRDMLYVQQLPAHGWSQEHILSEINKYKELAQVKWREGKCSGTVYSGEEVLTNLMTKVYGEFAWANPLHPEVFPDIRKMEAEVVRMACCMFNGDQNTCGTMTSGGTESIVLACKAYRDLALERGISHPQMVVPLTVHCAFDKAADYLRMKITHVPIDETTMKVNVAAMKRAITKNTCMLVGSAPHFPHGIIDPIEDIAKLGLRYNIPVHVDSCLGGFLLPFMRKAGYPLDPFDFGVEGVTSISADTHKYGFAPKGSSVILYRNKDYRKFQYFVQPDWPGGIYASPSFSGSRPGAIIAACWATLVYMGEEGYVESTRKIITTTRHILARLQEVKGIYVLGEPKVSVIGIGSHDFNIYRLSDALSAKGWNLNPLQFPSSIHLCVTLIHTKDGVADGFISDLEECVAEIMKDPKAKCGGQASDLE</sequence>
<evidence type="ECO:0000256" key="4">
    <source>
        <dbReference type="ARBA" id="ARBA00004991"/>
    </source>
</evidence>